<dbReference type="Proteomes" id="UP000253846">
    <property type="component" value="Unassembled WGS sequence"/>
</dbReference>
<organism evidence="2 3">
    <name type="scientific">Bartonella grahamii</name>
    <dbReference type="NCBI Taxonomy" id="33045"/>
    <lineage>
        <taxon>Bacteria</taxon>
        <taxon>Pseudomonadati</taxon>
        <taxon>Pseudomonadota</taxon>
        <taxon>Alphaproteobacteria</taxon>
        <taxon>Hyphomicrobiales</taxon>
        <taxon>Bartonellaceae</taxon>
        <taxon>Bartonella</taxon>
    </lineage>
</organism>
<gene>
    <name evidence="2" type="ORF">NCTC12860_00654</name>
</gene>
<evidence type="ECO:0000256" key="1">
    <source>
        <dbReference type="SAM" id="Phobius"/>
    </source>
</evidence>
<keyword evidence="1" id="KW-0812">Transmembrane</keyword>
<evidence type="ECO:0000313" key="3">
    <source>
        <dbReference type="Proteomes" id="UP000253846"/>
    </source>
</evidence>
<feature type="transmembrane region" description="Helical" evidence="1">
    <location>
        <begin position="136"/>
        <end position="160"/>
    </location>
</feature>
<feature type="transmembrane region" description="Helical" evidence="1">
    <location>
        <begin position="103"/>
        <end position="124"/>
    </location>
</feature>
<dbReference type="AlphaFoldDB" id="A0A336NBJ3"/>
<feature type="transmembrane region" description="Helical" evidence="1">
    <location>
        <begin position="31"/>
        <end position="48"/>
    </location>
</feature>
<keyword evidence="1" id="KW-0472">Membrane</keyword>
<name>A0A336NBJ3_BARGR</name>
<sequence>MRGEFALFILFLPFGCFLLNAVTVFAIFVNMIIVAPYYSLIKCLRLYYRVKKQRRLMKEYPQRFCFFEKSGKEKERVPQNLELETQISSHSLKKWLAFSRKDYILHACLSFIIMFFKAYVYVIFFKGIDESRFMYIVILLFFWFFLSVSIFATIPVVVILREILTSRLKKKIQQLEEVTEATQ</sequence>
<keyword evidence="1" id="KW-1133">Transmembrane helix</keyword>
<proteinExistence type="predicted"/>
<dbReference type="EMBL" id="UFTD01000001">
    <property type="protein sequence ID" value="SSZ39440.1"/>
    <property type="molecule type" value="Genomic_DNA"/>
</dbReference>
<evidence type="ECO:0000313" key="2">
    <source>
        <dbReference type="EMBL" id="SSZ39440.1"/>
    </source>
</evidence>
<reference evidence="2 3" key="1">
    <citation type="submission" date="2018-06" db="EMBL/GenBank/DDBJ databases">
        <authorList>
            <consortium name="Pathogen Informatics"/>
            <person name="Doyle S."/>
        </authorList>
    </citation>
    <scope>NUCLEOTIDE SEQUENCE [LARGE SCALE GENOMIC DNA]</scope>
    <source>
        <strain evidence="2 3">NCTC12860</strain>
    </source>
</reference>
<accession>A0A336NBJ3</accession>
<protein>
    <submittedName>
        <fullName evidence="2">Uncharacterized protein</fullName>
    </submittedName>
</protein>